<dbReference type="AlphaFoldDB" id="A0ABD3MBF4"/>
<feature type="compositionally biased region" description="Basic residues" evidence="1">
    <location>
        <begin position="336"/>
        <end position="354"/>
    </location>
</feature>
<proteinExistence type="predicted"/>
<evidence type="ECO:0008006" key="4">
    <source>
        <dbReference type="Google" id="ProtNLM"/>
    </source>
</evidence>
<evidence type="ECO:0000313" key="3">
    <source>
        <dbReference type="Proteomes" id="UP001530293"/>
    </source>
</evidence>
<dbReference type="PANTHER" id="PTHR24121">
    <property type="entry name" value="NO MECHANORECEPTOR POTENTIAL C, ISOFORM D-RELATED"/>
    <property type="match status" value="1"/>
</dbReference>
<feature type="region of interest" description="Disordered" evidence="1">
    <location>
        <begin position="334"/>
        <end position="371"/>
    </location>
</feature>
<reference evidence="2 3" key="1">
    <citation type="submission" date="2024-10" db="EMBL/GenBank/DDBJ databases">
        <title>Updated reference genomes for cyclostephanoid diatoms.</title>
        <authorList>
            <person name="Roberts W.R."/>
            <person name="Alverson A.J."/>
        </authorList>
    </citation>
    <scope>NUCLEOTIDE SEQUENCE [LARGE SCALE GENOMIC DNA]</scope>
    <source>
        <strain evidence="2 3">AJA232-27</strain>
    </source>
</reference>
<dbReference type="InterPro" id="IPR002110">
    <property type="entry name" value="Ankyrin_rpt"/>
</dbReference>
<accession>A0ABD3MBF4</accession>
<dbReference type="SUPFAM" id="SSF56112">
    <property type="entry name" value="Protein kinase-like (PK-like)"/>
    <property type="match status" value="1"/>
</dbReference>
<dbReference type="InterPro" id="IPR011009">
    <property type="entry name" value="Kinase-like_dom_sf"/>
</dbReference>
<dbReference type="Gene3D" id="1.25.40.20">
    <property type="entry name" value="Ankyrin repeat-containing domain"/>
    <property type="match status" value="2"/>
</dbReference>
<dbReference type="SUPFAM" id="SSF48403">
    <property type="entry name" value="Ankyrin repeat"/>
    <property type="match status" value="1"/>
</dbReference>
<dbReference type="SMART" id="SM00248">
    <property type="entry name" value="ANK"/>
    <property type="match status" value="6"/>
</dbReference>
<evidence type="ECO:0000256" key="1">
    <source>
        <dbReference type="SAM" id="MobiDB-lite"/>
    </source>
</evidence>
<dbReference type="Proteomes" id="UP001530293">
    <property type="component" value="Unassembled WGS sequence"/>
</dbReference>
<gene>
    <name evidence="2" type="ORF">ACHAWU_007394</name>
</gene>
<name>A0ABD3MBF4_9STRA</name>
<feature type="region of interest" description="Disordered" evidence="1">
    <location>
        <begin position="246"/>
        <end position="265"/>
    </location>
</feature>
<feature type="region of interest" description="Disordered" evidence="1">
    <location>
        <begin position="92"/>
        <end position="111"/>
    </location>
</feature>
<protein>
    <recommendedName>
        <fullName evidence="4">Serine/threonine protein kinase</fullName>
    </recommendedName>
</protein>
<keyword evidence="3" id="KW-1185">Reference proteome</keyword>
<organism evidence="2 3">
    <name type="scientific">Discostella pseudostelligera</name>
    <dbReference type="NCBI Taxonomy" id="259834"/>
    <lineage>
        <taxon>Eukaryota</taxon>
        <taxon>Sar</taxon>
        <taxon>Stramenopiles</taxon>
        <taxon>Ochrophyta</taxon>
        <taxon>Bacillariophyta</taxon>
        <taxon>Coscinodiscophyceae</taxon>
        <taxon>Thalassiosirophycidae</taxon>
        <taxon>Stephanodiscales</taxon>
        <taxon>Stephanodiscaceae</taxon>
        <taxon>Discostella</taxon>
    </lineage>
</organism>
<dbReference type="InterPro" id="IPR036770">
    <property type="entry name" value="Ankyrin_rpt-contain_sf"/>
</dbReference>
<dbReference type="PANTHER" id="PTHR24121:SF23">
    <property type="entry name" value="NO MECHANORECEPTOR POTENTIAL C, ISOFORM H"/>
    <property type="match status" value="1"/>
</dbReference>
<comment type="caution">
    <text evidence="2">The sequence shown here is derived from an EMBL/GenBank/DDBJ whole genome shotgun (WGS) entry which is preliminary data.</text>
</comment>
<evidence type="ECO:0000313" key="2">
    <source>
        <dbReference type="EMBL" id="KAL3761435.1"/>
    </source>
</evidence>
<dbReference type="EMBL" id="JALLBG020000150">
    <property type="protein sequence ID" value="KAL3761435.1"/>
    <property type="molecule type" value="Genomic_DNA"/>
</dbReference>
<sequence length="1233" mass="136095">MKKKPLHNEIENSATTTPKSIAVQHSRFHESSSPAIATIQIKTKAIHNASDNSRTVTTSKSNAIQHSHHVECSRLHDSSSSAMATQIKKKATHKECANGMPTTTPTPTSSRVRCHYQPTTAPCHPITSSSSSYNNNNNNNTIDPNTERLLRFHEAYNAIIRATTLPNNEGGRSTISARWLQSGGKRWTRDPNIVSAVSIDGRVYEDLQRTPTLSLKQMRGSSGTAMAPILYDRAASWFTMATPPKHPSHTNNHDGEYGKQNGNNGGEEGETAIHLSHLILQGARNYQQRKVLIRQFSIDCRTISAQQHADAKIGGHVSISTLQLIFTGGRHAIASKPRHGKARRKNSNHRRRTFDKKLQDSGTIADETPVNGSRRTFTKKLSNTKAELNNAVAAEISIASTKQIVSPVSNLEVMVEEELLSSPPPSQDRFNVIDYFKESLLYHLSESSIIDTDGTEIDILEDGNDFYDDTHNNSATATTTTTTTASSTARIQSMSMSPSLITKRYQQALKAIEHRNWKQISHMINANPWLMEMKDVRNDQNLVHTLAFFGGELNNIGHESSNTTTTNLPEQLVRDIIEYEPSAVHKLDIEGNLPLHMAAASGNVIMIEELGRRFPGAASVQNHYGLLPLHLAVISYQDLLATTTTCTISSVEFLLELFPGAVGVKDNDGNLPLHTAASALRGVDGARVVNLLLKAYHNWSMATVRVNNNPPPAVGMCKNNAGETPLTRAIQSLAGKDMIEALLQGDGGRLAALDKDSESRIALHLALDRNFHDASVVLSILKASPSTATIVDGDGMLPIQLACRNSLQHEVILAISIIDLPIDLGAVNGDAVLREGFGASWWYLLCESNDEYVGVVQDILSLCSYPQKVALCLAKKLGGIDKEDGSRSRTVVSCATPRCEQELRKRCLFWNRFEIVGEATTKSHAWNVQKFDAIDHGGTEYDDPIVPNGGKRVSLFCYTDSKAYRKDVEHLILHNRTLDSKQFEELNHLAKERDDGDGVDDVGDDSPPHGISYQYCVATDDPRKTLANVIAQMADYDRMKYLRKSRHLLHGISKSLHTMHTNNIIHGCIDSTTIGKFGSTTWKITGLIGSVVAGDHFPASRLGLHSPPEAFVVMRDKIDHERKFASVAQSLVAEPTVDVWAFGKLLYEVLAGESLFRLFLQKKMQNNKYHHEDASKCILKWSDDRHLPKVTKKLLSIGISTNGVELISKCLCGKDIRAISMKEVVDHPFWDGF</sequence>
<dbReference type="Gene3D" id="1.10.510.10">
    <property type="entry name" value="Transferase(Phosphotransferase) domain 1"/>
    <property type="match status" value="1"/>
</dbReference>